<feature type="domain" description="SH3b" evidence="3">
    <location>
        <begin position="104"/>
        <end position="166"/>
    </location>
</feature>
<dbReference type="Pfam" id="PF08239">
    <property type="entry name" value="SH3_3"/>
    <property type="match status" value="3"/>
</dbReference>
<evidence type="ECO:0000259" key="3">
    <source>
        <dbReference type="PROSITE" id="PS51781"/>
    </source>
</evidence>
<dbReference type="PROSITE" id="PS51781">
    <property type="entry name" value="SH3B"/>
    <property type="match status" value="3"/>
</dbReference>
<reference evidence="4" key="1">
    <citation type="submission" date="2023-08" db="EMBL/GenBank/DDBJ databases">
        <title>Genomic characterization of piscicolin 126 produced by Carnobacterium maltaromaticum CM22 strain isolated from salmon (Salmo salar).</title>
        <authorList>
            <person name="Gonzalez-Gragera E."/>
            <person name="Garcia-Lopez J.D."/>
            <person name="Teso-Perez C."/>
            <person name="Gimenez-Hernandez I."/>
            <person name="Peralta-Sanchez J.M."/>
            <person name="Valdivia E."/>
            <person name="Montalban-Lopez M."/>
            <person name="Martin-Platero A.M."/>
            <person name="Banos A."/>
            <person name="Martinez-Bueno M."/>
        </authorList>
    </citation>
    <scope>NUCLEOTIDE SEQUENCE</scope>
    <source>
        <strain evidence="4">CM22</strain>
    </source>
</reference>
<name>A0AAW9JZD9_CARML</name>
<evidence type="ECO:0000313" key="5">
    <source>
        <dbReference type="Proteomes" id="UP001290462"/>
    </source>
</evidence>
<dbReference type="Proteomes" id="UP001290462">
    <property type="component" value="Unassembled WGS sequence"/>
</dbReference>
<dbReference type="PANTHER" id="PTHR30404">
    <property type="entry name" value="N-ACETYLMURAMOYL-L-ALANINE AMIDASE"/>
    <property type="match status" value="1"/>
</dbReference>
<organism evidence="4 5">
    <name type="scientific">Carnobacterium maltaromaticum</name>
    <name type="common">Carnobacterium piscicola</name>
    <dbReference type="NCBI Taxonomy" id="2751"/>
    <lineage>
        <taxon>Bacteria</taxon>
        <taxon>Bacillati</taxon>
        <taxon>Bacillota</taxon>
        <taxon>Bacilli</taxon>
        <taxon>Lactobacillales</taxon>
        <taxon>Carnobacteriaceae</taxon>
        <taxon>Carnobacterium</taxon>
    </lineage>
</organism>
<comment type="caution">
    <text evidence="4">The sequence shown here is derived from an EMBL/GenBank/DDBJ whole genome shotgun (WGS) entry which is preliminary data.</text>
</comment>
<dbReference type="GO" id="GO:0071555">
    <property type="term" value="P:cell wall organization"/>
    <property type="evidence" value="ECO:0007669"/>
    <property type="project" value="UniProtKB-KW"/>
</dbReference>
<feature type="domain" description="SH3b" evidence="3">
    <location>
        <begin position="33"/>
        <end position="97"/>
    </location>
</feature>
<dbReference type="InterPro" id="IPR017293">
    <property type="entry name" value="N-acetylmuramoyl-L-ala_amidase"/>
</dbReference>
<feature type="domain" description="SH3b" evidence="3">
    <location>
        <begin position="184"/>
        <end position="248"/>
    </location>
</feature>
<sequence>MKSKNIPQQHKKYFLLFFIVLLSLTIFATVALANFSTIKVDAAVVNVRTGPGLSYDVMSQVGAGDTVNVLEEKNEWYKVRLSNDRIGWVASWLVNNTEISAATNTVGTITGEKINVRSESNEQAEIIGSVVKGTELTVLFQENGWTQVQYNQQVAWVNSNFIEVKAAAVQEAPQTVATKDNSNADVQTISIRTEGTRIRTSPSTDSKVVLTASQGQSFSYIGTEGDWYHVKASDGTEGYVANWLVDLSATAEAAPTAQISSLSEATIVIDPGHGGSDPGAEGSNYYESEITLSTAEILADRLRQSGANVILTRTTDTDVGLRDRAYISNQAKADVFISIHYDSTPNPNEGSGTTTYYYSDSNKALAKAVNNGLSKGPLPNNGYRFGDHQVTRENAQPALLLEMGYVNNDTDSALITTKSYQQTMSNHIVDALTNYFNK</sequence>
<dbReference type="SMART" id="SM00287">
    <property type="entry name" value="SH3b"/>
    <property type="match status" value="3"/>
</dbReference>
<dbReference type="EC" id="3.5.1.28" evidence="4"/>
<evidence type="ECO:0000256" key="1">
    <source>
        <dbReference type="ARBA" id="ARBA00022801"/>
    </source>
</evidence>
<dbReference type="Pfam" id="PF01520">
    <property type="entry name" value="Amidase_3"/>
    <property type="match status" value="1"/>
</dbReference>
<keyword evidence="1 4" id="KW-0378">Hydrolase</keyword>
<dbReference type="SUPFAM" id="SSF53187">
    <property type="entry name" value="Zn-dependent exopeptidases"/>
    <property type="match status" value="1"/>
</dbReference>
<dbReference type="PIRSF" id="PIRSF037846">
    <property type="entry name" value="Autolysin_YrvJ_prd"/>
    <property type="match status" value="1"/>
</dbReference>
<protein>
    <submittedName>
        <fullName evidence="4">N-acetylmuramoyl-L-alanine amidase</fullName>
        <ecNumber evidence="4">3.5.1.28</ecNumber>
    </submittedName>
</protein>
<keyword evidence="2" id="KW-0961">Cell wall biogenesis/degradation</keyword>
<dbReference type="GO" id="GO:0009253">
    <property type="term" value="P:peptidoglycan catabolic process"/>
    <property type="evidence" value="ECO:0007669"/>
    <property type="project" value="InterPro"/>
</dbReference>
<dbReference type="PANTHER" id="PTHR30404:SF0">
    <property type="entry name" value="N-ACETYLMURAMOYL-L-ALANINE AMIDASE AMIC"/>
    <property type="match status" value="1"/>
</dbReference>
<dbReference type="InterPro" id="IPR050695">
    <property type="entry name" value="N-acetylmuramoyl_amidase_3"/>
</dbReference>
<gene>
    <name evidence="4" type="ORF">RAK27_05010</name>
</gene>
<evidence type="ECO:0000313" key="4">
    <source>
        <dbReference type="EMBL" id="MDZ5758011.1"/>
    </source>
</evidence>
<dbReference type="CDD" id="cd00174">
    <property type="entry name" value="SH3"/>
    <property type="match status" value="1"/>
</dbReference>
<proteinExistence type="predicted"/>
<dbReference type="EMBL" id="JAVBVO010000003">
    <property type="protein sequence ID" value="MDZ5758011.1"/>
    <property type="molecule type" value="Genomic_DNA"/>
</dbReference>
<dbReference type="CDD" id="cd02696">
    <property type="entry name" value="MurNAc-LAA"/>
    <property type="match status" value="1"/>
</dbReference>
<dbReference type="InterPro" id="IPR002508">
    <property type="entry name" value="MurNAc-LAA_cat"/>
</dbReference>
<dbReference type="GO" id="GO:0030288">
    <property type="term" value="C:outer membrane-bounded periplasmic space"/>
    <property type="evidence" value="ECO:0007669"/>
    <property type="project" value="TreeGrafter"/>
</dbReference>
<evidence type="ECO:0000256" key="2">
    <source>
        <dbReference type="ARBA" id="ARBA00023316"/>
    </source>
</evidence>
<dbReference type="AlphaFoldDB" id="A0AAW9JZD9"/>
<dbReference type="GO" id="GO:0008745">
    <property type="term" value="F:N-acetylmuramoyl-L-alanine amidase activity"/>
    <property type="evidence" value="ECO:0007669"/>
    <property type="project" value="UniProtKB-EC"/>
</dbReference>
<dbReference type="Gene3D" id="3.40.630.40">
    <property type="entry name" value="Zn-dependent exopeptidases"/>
    <property type="match status" value="1"/>
</dbReference>
<dbReference type="InterPro" id="IPR003646">
    <property type="entry name" value="SH3-like_bac-type"/>
</dbReference>
<dbReference type="RefSeq" id="WP_010053890.1">
    <property type="nucleotide sequence ID" value="NZ_BJOJ01000019.1"/>
</dbReference>
<accession>A0AAW9JZD9</accession>
<dbReference type="GeneID" id="83605935"/>
<dbReference type="SMART" id="SM00646">
    <property type="entry name" value="Ami_3"/>
    <property type="match status" value="1"/>
</dbReference>
<dbReference type="Gene3D" id="2.30.30.40">
    <property type="entry name" value="SH3 Domains"/>
    <property type="match status" value="3"/>
</dbReference>